<organism evidence="3 4">
    <name type="scientific">Rhizobium lemnae</name>
    <dbReference type="NCBI Taxonomy" id="1214924"/>
    <lineage>
        <taxon>Bacteria</taxon>
        <taxon>Pseudomonadati</taxon>
        <taxon>Pseudomonadota</taxon>
        <taxon>Alphaproteobacteria</taxon>
        <taxon>Hyphomicrobiales</taxon>
        <taxon>Rhizobiaceae</taxon>
        <taxon>Rhizobium/Agrobacterium group</taxon>
        <taxon>Rhizobium</taxon>
    </lineage>
</organism>
<dbReference type="RefSeq" id="WP_247260055.1">
    <property type="nucleotide sequence ID" value="NZ_JALJQZ010000006.1"/>
</dbReference>
<dbReference type="EMBL" id="JBHSBD010000083">
    <property type="protein sequence ID" value="MFC3969865.1"/>
    <property type="molecule type" value="Genomic_DNA"/>
</dbReference>
<dbReference type="EC" id="1.-.-.-" evidence="3"/>
<evidence type="ECO:0000313" key="4">
    <source>
        <dbReference type="Proteomes" id="UP001595697"/>
    </source>
</evidence>
<dbReference type="Pfam" id="PF01266">
    <property type="entry name" value="DAO"/>
    <property type="match status" value="1"/>
</dbReference>
<protein>
    <submittedName>
        <fullName evidence="3">NAD(P)/FAD-dependent oxidoreductase</fullName>
        <ecNumber evidence="3">1.-.-.-</ecNumber>
    </submittedName>
</protein>
<keyword evidence="4" id="KW-1185">Reference proteome</keyword>
<dbReference type="Gene3D" id="3.30.9.10">
    <property type="entry name" value="D-Amino Acid Oxidase, subunit A, domain 2"/>
    <property type="match status" value="1"/>
</dbReference>
<keyword evidence="1 3" id="KW-0560">Oxidoreductase</keyword>
<dbReference type="Proteomes" id="UP001595697">
    <property type="component" value="Unassembled WGS sequence"/>
</dbReference>
<accession>A0ABV8ECY7</accession>
<dbReference type="PANTHER" id="PTHR13847">
    <property type="entry name" value="SARCOSINE DEHYDROGENASE-RELATED"/>
    <property type="match status" value="1"/>
</dbReference>
<feature type="domain" description="FAD dependent oxidoreductase" evidence="2">
    <location>
        <begin position="6"/>
        <end position="297"/>
    </location>
</feature>
<dbReference type="Gene3D" id="3.50.50.60">
    <property type="entry name" value="FAD/NAD(P)-binding domain"/>
    <property type="match status" value="1"/>
</dbReference>
<dbReference type="InterPro" id="IPR006076">
    <property type="entry name" value="FAD-dep_OxRdtase"/>
</dbReference>
<dbReference type="GO" id="GO:0016491">
    <property type="term" value="F:oxidoreductase activity"/>
    <property type="evidence" value="ECO:0007669"/>
    <property type="project" value="UniProtKB-KW"/>
</dbReference>
<sequence length="383" mass="42507">MNFDYDVLLIGGGITGLMAAQKLSDLGLKVALVEKHTTFASGPSTRNEGWLHRGTYHASSIRDRKAAIQVARRCIYGHKQLRRFSPEAVEDPDVLPLALIRREDTLSEVISRWDEADVKYRPISRAEAERIVPDATFENVSGIFQVADVSLNTRILYRKLLALAQKSGCSFYLGSEIEVIDGQAVVMRDQAGVRMTLKASTVVYSSGIGAKEIFRKHHGIDLPIRYWKSHLVVTKRLAHAGIFFLDPHEAAMMHHGDVSIIGFNEDALMCAEPSYDVLKDRAENLHRGICRIFPSWDSRGSLDVACVKVDYVTDLAGARSLNIAISEPVPGHVVVLPGKMTEAPYLTDVLTSYIHDKLDNPAIARRPCDEFPTLEAEATREVA</sequence>
<evidence type="ECO:0000259" key="2">
    <source>
        <dbReference type="Pfam" id="PF01266"/>
    </source>
</evidence>
<reference evidence="4" key="1">
    <citation type="journal article" date="2019" name="Int. J. Syst. Evol. Microbiol.">
        <title>The Global Catalogue of Microorganisms (GCM) 10K type strain sequencing project: providing services to taxonomists for standard genome sequencing and annotation.</title>
        <authorList>
            <consortium name="The Broad Institute Genomics Platform"/>
            <consortium name="The Broad Institute Genome Sequencing Center for Infectious Disease"/>
            <person name="Wu L."/>
            <person name="Ma J."/>
        </authorList>
    </citation>
    <scope>NUCLEOTIDE SEQUENCE [LARGE SCALE GENOMIC DNA]</scope>
    <source>
        <strain evidence="4">TBRC 5781</strain>
    </source>
</reference>
<dbReference type="InterPro" id="IPR036188">
    <property type="entry name" value="FAD/NAD-bd_sf"/>
</dbReference>
<dbReference type="SUPFAM" id="SSF51905">
    <property type="entry name" value="FAD/NAD(P)-binding domain"/>
    <property type="match status" value="1"/>
</dbReference>
<evidence type="ECO:0000256" key="1">
    <source>
        <dbReference type="ARBA" id="ARBA00023002"/>
    </source>
</evidence>
<evidence type="ECO:0000313" key="3">
    <source>
        <dbReference type="EMBL" id="MFC3969865.1"/>
    </source>
</evidence>
<name>A0ABV8ECY7_9HYPH</name>
<comment type="caution">
    <text evidence="3">The sequence shown here is derived from an EMBL/GenBank/DDBJ whole genome shotgun (WGS) entry which is preliminary data.</text>
</comment>
<proteinExistence type="predicted"/>
<gene>
    <name evidence="3" type="ORF">ACFOVS_17350</name>
</gene>